<evidence type="ECO:0000256" key="1">
    <source>
        <dbReference type="ARBA" id="ARBA00022574"/>
    </source>
</evidence>
<protein>
    <recommendedName>
        <fullName evidence="4">Nephrocystin 3-like N-terminal domain-containing protein</fullName>
    </recommendedName>
</protein>
<feature type="repeat" description="WD" evidence="3">
    <location>
        <begin position="1331"/>
        <end position="1372"/>
    </location>
</feature>
<dbReference type="CDD" id="cd00200">
    <property type="entry name" value="WD40"/>
    <property type="match status" value="2"/>
</dbReference>
<feature type="repeat" description="WD" evidence="3">
    <location>
        <begin position="1197"/>
        <end position="1238"/>
    </location>
</feature>
<dbReference type="STRING" id="93625.A0A409X7R1"/>
<dbReference type="Pfam" id="PF00400">
    <property type="entry name" value="WD40"/>
    <property type="match status" value="13"/>
</dbReference>
<dbReference type="OrthoDB" id="163438at2759"/>
<dbReference type="SMART" id="SM00320">
    <property type="entry name" value="WD40"/>
    <property type="match status" value="14"/>
</dbReference>
<feature type="repeat" description="WD" evidence="3">
    <location>
        <begin position="1287"/>
        <end position="1329"/>
    </location>
</feature>
<dbReference type="InterPro" id="IPR001680">
    <property type="entry name" value="WD40_rpt"/>
</dbReference>
<dbReference type="SUPFAM" id="SSF50998">
    <property type="entry name" value="Quinoprotein alcohol dehydrogenase-like"/>
    <property type="match status" value="1"/>
</dbReference>
<dbReference type="SUPFAM" id="SSF50978">
    <property type="entry name" value="WD40 repeat-like"/>
    <property type="match status" value="2"/>
</dbReference>
<dbReference type="SUPFAM" id="SSF52540">
    <property type="entry name" value="P-loop containing nucleoside triphosphate hydrolases"/>
    <property type="match status" value="1"/>
</dbReference>
<reference evidence="5 6" key="1">
    <citation type="journal article" date="2018" name="Evol. Lett.">
        <title>Horizontal gene cluster transfer increased hallucinogenic mushroom diversity.</title>
        <authorList>
            <person name="Reynolds H.T."/>
            <person name="Vijayakumar V."/>
            <person name="Gluck-Thaler E."/>
            <person name="Korotkin H.B."/>
            <person name="Matheny P.B."/>
            <person name="Slot J.C."/>
        </authorList>
    </citation>
    <scope>NUCLEOTIDE SEQUENCE [LARGE SCALE GENOMIC DNA]</scope>
    <source>
        <strain evidence="5 6">2631</strain>
    </source>
</reference>
<dbReference type="PROSITE" id="PS50294">
    <property type="entry name" value="WD_REPEATS_REGION"/>
    <property type="match status" value="13"/>
</dbReference>
<dbReference type="Proteomes" id="UP000283269">
    <property type="component" value="Unassembled WGS sequence"/>
</dbReference>
<dbReference type="PROSITE" id="PS50082">
    <property type="entry name" value="WD_REPEATS_2"/>
    <property type="match status" value="13"/>
</dbReference>
<dbReference type="InterPro" id="IPR056884">
    <property type="entry name" value="NPHP3-like_N"/>
</dbReference>
<feature type="repeat" description="WD" evidence="3">
    <location>
        <begin position="1108"/>
        <end position="1149"/>
    </location>
</feature>
<dbReference type="InterPro" id="IPR035892">
    <property type="entry name" value="C2_domain_sf"/>
</dbReference>
<name>A0A409X7R1_PSICY</name>
<dbReference type="PANTHER" id="PTHR19848:SF8">
    <property type="entry name" value="F-BOX AND WD REPEAT DOMAIN CONTAINING 7"/>
    <property type="match status" value="1"/>
</dbReference>
<feature type="repeat" description="WD" evidence="3">
    <location>
        <begin position="1416"/>
        <end position="1457"/>
    </location>
</feature>
<gene>
    <name evidence="5" type="ORF">CVT25_012381</name>
</gene>
<feature type="domain" description="Nephrocystin 3-like N-terminal" evidence="4">
    <location>
        <begin position="410"/>
        <end position="564"/>
    </location>
</feature>
<keyword evidence="1 3" id="KW-0853">WD repeat</keyword>
<dbReference type="SUPFAM" id="SSF49562">
    <property type="entry name" value="C2 domain (Calcium/lipid-binding domain, CaLB)"/>
    <property type="match status" value="1"/>
</dbReference>
<keyword evidence="6" id="KW-1185">Reference proteome</keyword>
<feature type="repeat" description="WD" evidence="3">
    <location>
        <begin position="1459"/>
        <end position="1500"/>
    </location>
</feature>
<dbReference type="EMBL" id="NHYD01002434">
    <property type="protein sequence ID" value="PPQ86744.1"/>
    <property type="molecule type" value="Genomic_DNA"/>
</dbReference>
<feature type="repeat" description="WD" evidence="3">
    <location>
        <begin position="1065"/>
        <end position="1098"/>
    </location>
</feature>
<dbReference type="InterPro" id="IPR027417">
    <property type="entry name" value="P-loop_NTPase"/>
</dbReference>
<evidence type="ECO:0000313" key="6">
    <source>
        <dbReference type="Proteomes" id="UP000283269"/>
    </source>
</evidence>
<dbReference type="InterPro" id="IPR036322">
    <property type="entry name" value="WD40_repeat_dom_sf"/>
</dbReference>
<dbReference type="Gene3D" id="2.130.10.10">
    <property type="entry name" value="YVTN repeat-like/Quinoprotein amine dehydrogenase"/>
    <property type="match status" value="6"/>
</dbReference>
<feature type="repeat" description="WD" evidence="3">
    <location>
        <begin position="1240"/>
        <end position="1272"/>
    </location>
</feature>
<evidence type="ECO:0000259" key="4">
    <source>
        <dbReference type="Pfam" id="PF24883"/>
    </source>
</evidence>
<evidence type="ECO:0000256" key="2">
    <source>
        <dbReference type="ARBA" id="ARBA00022737"/>
    </source>
</evidence>
<dbReference type="PANTHER" id="PTHR19848">
    <property type="entry name" value="WD40 REPEAT PROTEIN"/>
    <property type="match status" value="1"/>
</dbReference>
<feature type="repeat" description="WD" evidence="3">
    <location>
        <begin position="1548"/>
        <end position="1590"/>
    </location>
</feature>
<dbReference type="Gene3D" id="3.40.50.300">
    <property type="entry name" value="P-loop containing nucleotide triphosphate hydrolases"/>
    <property type="match status" value="1"/>
</dbReference>
<dbReference type="InterPro" id="IPR019775">
    <property type="entry name" value="WD40_repeat_CS"/>
</dbReference>
<feature type="repeat" description="WD" evidence="3">
    <location>
        <begin position="1374"/>
        <end position="1415"/>
    </location>
</feature>
<proteinExistence type="predicted"/>
<dbReference type="InterPro" id="IPR020472">
    <property type="entry name" value="WD40_PAC1"/>
</dbReference>
<accession>A0A409X7R1</accession>
<organism evidence="5 6">
    <name type="scientific">Psilocybe cyanescens</name>
    <dbReference type="NCBI Taxonomy" id="93625"/>
    <lineage>
        <taxon>Eukaryota</taxon>
        <taxon>Fungi</taxon>
        <taxon>Dikarya</taxon>
        <taxon>Basidiomycota</taxon>
        <taxon>Agaricomycotina</taxon>
        <taxon>Agaricomycetes</taxon>
        <taxon>Agaricomycetidae</taxon>
        <taxon>Agaricales</taxon>
        <taxon>Agaricineae</taxon>
        <taxon>Strophariaceae</taxon>
        <taxon>Psilocybe</taxon>
    </lineage>
</organism>
<feature type="repeat" description="WD" evidence="3">
    <location>
        <begin position="1154"/>
        <end position="1195"/>
    </location>
</feature>
<keyword evidence="2" id="KW-0677">Repeat</keyword>
<dbReference type="InterPro" id="IPR011047">
    <property type="entry name" value="Quinoprotein_ADH-like_sf"/>
</dbReference>
<feature type="repeat" description="WD" evidence="3">
    <location>
        <begin position="1022"/>
        <end position="1063"/>
    </location>
</feature>
<comment type="caution">
    <text evidence="5">The sequence shown here is derived from an EMBL/GenBank/DDBJ whole genome shotgun (WGS) entry which is preliminary data.</text>
</comment>
<evidence type="ECO:0000256" key="3">
    <source>
        <dbReference type="PROSITE-ProRule" id="PRU00221"/>
    </source>
</evidence>
<dbReference type="PRINTS" id="PR00320">
    <property type="entry name" value="GPROTEINBRPT"/>
</dbReference>
<evidence type="ECO:0000313" key="5">
    <source>
        <dbReference type="EMBL" id="PPQ86744.1"/>
    </source>
</evidence>
<feature type="repeat" description="WD" evidence="3">
    <location>
        <begin position="984"/>
        <end position="1020"/>
    </location>
</feature>
<dbReference type="InParanoid" id="A0A409X7R1"/>
<dbReference type="PROSITE" id="PS00678">
    <property type="entry name" value="WD_REPEATS_1"/>
    <property type="match status" value="9"/>
</dbReference>
<sequence length="1669" mass="185113">MTDTSHDKGDGKIALITRNYQRTSTPMMEFLDSKAFHRSTGEGSLQLENLKVDVSDLKTMRGEERKFYVIIRDTREKWKDERKTKPIRKTGQAVEWNEDLDGLAIHPSSQITLTLYAEHKWIRDIRIGTVKIDPVSITDATFTITCRYVPNPIIILTIRVYGGHHSAQHPAIVFPEPSFEENDPSPLPLATQPELEEHIIRDAHGALDNADDAVKEMNVCDEWRETVQNVHWVMKTMENVADIHPFARVAWDIISLIPEALLAQFARDENILELVKAMRTAFDLAQAEDLLKAIKPNSNQALILKVMLKHITICNEVIQRYTKDTEFVKRLFRNITGRTSDEIKGLCDTLARLRRDLLENAIINMQIAVHFIQKTFEANINDLPYKSGWSSTANKNGCLEGTRADFLEYILEWIKNPSSVRGLILFGKAGTGKSSIAYEIASRFCFEEHPGSYFSFSRAQKSKQRDHHLFTTIIRDMADHHPSFKLALGKMIINNTPLRTSDDFNQLFNTLLLEPLETVGDTKTPDLIVIDALDESGDPKKLAAFLSRSLIRLPSNFRVLITSRSETDIEICFPNVQEQRLLPYEILQMDDPKLAAKIEDDIRLYFQEYLTTDMFKEHGEELVKKAEGLFQWAAVACRYINDPPAGYTDNDCLRGLLGREEGDKPYTQELQSTKLYKLYDEVLSGYFTSNITRPRFRSVMGQLLGAFEPLSINTLTGLRRFMPGDDRDRDNQSVLAVVKFMGSLLSNVTSSNRDLLVVPLHSSFRDFLTDETNKHSLSVDLVAAHKELTHACLDLMLHPSDGLKFNICHLESSCLPNSKVEDLQSRIDKYVSTSLFYACRFWEDHLECVPFDKTILDKLERFFSTNFLFWLEVLSVTKTIPLAVQAMTLLAKWLQPGLHVNEPDVADKVRTFISVVADAHTFLRCFGKIIATSAPHIYVSALPFAPTSSDIYKTYSSKFPPTLSFDQGQLVHWPVLEMSIPTASAIKCVAFSPDSQWIASGLTDGTIRLWNATTGMLEGTPFRGHGGEVRSVAFSADGQHIISGSFDRTIRLWNVATGTAEGKPWTGHEYPVNSVVFSPDGQRALSGSGDTTVRLWNVAKGVMDGDPFVGHTDRVRSVAFSPDGKRVVSGSADHTIRVWKLDVTKGVVEGKPLVLHTPSEVRSVAFSPDGKQIVSGGFSRTVYIWDMQSDTAQGTPLTEHAYSVNSVKFSPDGLNIVSGSGDGKICLWNTTTKTVEGSPFIGHTQSVRSVAFSPDGQRIVSAADDNTIHVWNAAAAKHGVERGTVAVAGHIGTVNCVAFSPVRGTQIASGSDDHTICLWNVETERIEGSPFIGHTANIHSIAFSPNGRQLISASADHTLRLWNVEQGRMEGNPFRGHTHDVRTVAFSPDGQRIISGSSDFTVKVWNPATGTVEGTLIGHSGSVISVKFSPDGRRVVSGSSDGTIRLWDVEKGTPMGHPLIGHKAQVLFVAFSPDGAKLVSCSRDHIVCVWDVATGKIAGPPLALRDEAFGDIASFALSADGTRIAGGFTDSTICVWNLATHAMEKGPLTGHTGFIGGLAFSPHAPQLLASGSVDSTIRVWDLSRVETTTTAGAGHAAPSRSTIDLSAINDEGWICGNNGDDLFVWIPHNHRPTLQRPSHTVAVFASHQVRLDFSKFVYGQDWYTHYKRE</sequence>
<dbReference type="Pfam" id="PF24883">
    <property type="entry name" value="NPHP3_N"/>
    <property type="match status" value="1"/>
</dbReference>
<dbReference type="InterPro" id="IPR015943">
    <property type="entry name" value="WD40/YVTN_repeat-like_dom_sf"/>
</dbReference>